<feature type="transmembrane region" description="Helical" evidence="9">
    <location>
        <begin position="112"/>
        <end position="130"/>
    </location>
</feature>
<dbReference type="GO" id="GO:0008137">
    <property type="term" value="F:NADH dehydrogenase (ubiquinone) activity"/>
    <property type="evidence" value="ECO:0007669"/>
    <property type="project" value="InterPro"/>
</dbReference>
<evidence type="ECO:0000256" key="6">
    <source>
        <dbReference type="ARBA" id="ARBA00023136"/>
    </source>
</evidence>
<dbReference type="Pfam" id="PF00361">
    <property type="entry name" value="Proton_antipo_M"/>
    <property type="match status" value="1"/>
</dbReference>
<dbReference type="PANTHER" id="PTHR42703:SF1">
    <property type="entry name" value="NA(+)_H(+) ANTIPORTER SUBUNIT D1"/>
    <property type="match status" value="1"/>
</dbReference>
<reference evidence="11" key="1">
    <citation type="submission" date="2023-10" db="EMBL/GenBank/DDBJ databases">
        <title>Whole Genome based description of the genera Actinobaculum and Actinotignum reveals a complex phylogenetic relationship within the species included in the genus Actinotignum.</title>
        <authorList>
            <person name="Jensen C.S."/>
            <person name="Dargis R."/>
            <person name="Kemp M."/>
            <person name="Christensen J.J."/>
        </authorList>
    </citation>
    <scope>NUCLEOTIDE SEQUENCE</scope>
    <source>
        <strain evidence="11">SLA_B511</strain>
    </source>
</reference>
<dbReference type="InterPro" id="IPR050586">
    <property type="entry name" value="CPA3_Na-H_Antiporter_D"/>
</dbReference>
<keyword evidence="3" id="KW-1003">Cell membrane</keyword>
<feature type="transmembrane region" description="Helical" evidence="9">
    <location>
        <begin position="368"/>
        <end position="391"/>
    </location>
</feature>
<evidence type="ECO:0000256" key="2">
    <source>
        <dbReference type="ARBA" id="ARBA00005346"/>
    </source>
</evidence>
<feature type="transmembrane region" description="Helical" evidence="9">
    <location>
        <begin position="79"/>
        <end position="100"/>
    </location>
</feature>
<feature type="transmembrane region" description="Helical" evidence="9">
    <location>
        <begin position="411"/>
        <end position="432"/>
    </location>
</feature>
<evidence type="ECO:0000256" key="8">
    <source>
        <dbReference type="SAM" id="MobiDB-lite"/>
    </source>
</evidence>
<organism evidence="11 12">
    <name type="scientific">Actinotignum urinale</name>
    <dbReference type="NCBI Taxonomy" id="190146"/>
    <lineage>
        <taxon>Bacteria</taxon>
        <taxon>Bacillati</taxon>
        <taxon>Actinomycetota</taxon>
        <taxon>Actinomycetes</taxon>
        <taxon>Actinomycetales</taxon>
        <taxon>Actinomycetaceae</taxon>
        <taxon>Actinotignum</taxon>
    </lineage>
</organism>
<dbReference type="PRINTS" id="PR01437">
    <property type="entry name" value="NUOXDRDTASE4"/>
</dbReference>
<dbReference type="PANTHER" id="PTHR42703">
    <property type="entry name" value="NADH DEHYDROGENASE"/>
    <property type="match status" value="1"/>
</dbReference>
<gene>
    <name evidence="11" type="ORF">R6G80_05060</name>
</gene>
<evidence type="ECO:0000256" key="4">
    <source>
        <dbReference type="ARBA" id="ARBA00022692"/>
    </source>
</evidence>
<feature type="transmembrane region" description="Helical" evidence="9">
    <location>
        <begin position="333"/>
        <end position="356"/>
    </location>
</feature>
<feature type="transmembrane region" description="Helical" evidence="9">
    <location>
        <begin position="211"/>
        <end position="234"/>
    </location>
</feature>
<name>A0AAW9HVK7_9ACTO</name>
<evidence type="ECO:0000259" key="10">
    <source>
        <dbReference type="Pfam" id="PF00361"/>
    </source>
</evidence>
<dbReference type="EMBL" id="JAWNGC010000005">
    <property type="protein sequence ID" value="MDY5155093.1"/>
    <property type="molecule type" value="Genomic_DNA"/>
</dbReference>
<evidence type="ECO:0000313" key="11">
    <source>
        <dbReference type="EMBL" id="MDY5155093.1"/>
    </source>
</evidence>
<evidence type="ECO:0000256" key="5">
    <source>
        <dbReference type="ARBA" id="ARBA00022989"/>
    </source>
</evidence>
<feature type="region of interest" description="Disordered" evidence="8">
    <location>
        <begin position="503"/>
        <end position="537"/>
    </location>
</feature>
<feature type="transmembrane region" description="Helical" evidence="9">
    <location>
        <begin position="453"/>
        <end position="474"/>
    </location>
</feature>
<keyword evidence="4 7" id="KW-0812">Transmembrane</keyword>
<evidence type="ECO:0000313" key="12">
    <source>
        <dbReference type="Proteomes" id="UP001281731"/>
    </source>
</evidence>
<proteinExistence type="inferred from homology"/>
<accession>A0AAW9HVK7</accession>
<feature type="transmembrane region" description="Helical" evidence="9">
    <location>
        <begin position="6"/>
        <end position="26"/>
    </location>
</feature>
<sequence length="597" mass="63618">MMNFAWLLPFPIILPLLAAGILLAFPRKRKVQAFVAVALMCVVLGVSIVLLIASLQGPVVLDVGDWAAPVGITLVADRLSTIMLTVSVLVTLIVLVYSVFQGVADGEKGAPTSVYYPAFMMLSAGVSDAFLTADLFNMYVGFEILLTASFVLLTMGGTAQRMRSGSVYVIVSMVSSMIFLTGLGLTYAAVGTVSFADLGTKLAELDPGMRLILQIFFLVAFGLKAAIFPLSAWLPDSYPTASGPVTAVFAGLLTKVGVYAIIRTQVLLFPGNVLDDVLAILAIITMLVGILGAIAQENIKRLLSFTLVSHIGYLVWGVAISTDEGLSSTIFYAVHHIVVQTALFLVVGLIGWVAGTTSLEKLGSIMRVAPLVAFLYFLPALSLGGIPPLSGFLGKMGLLEASAWRGSNMDWALIAAGLVTSLLTLYAVIRAWNMAFWQEAPEPLPLRSYNHGMVMSASALVVVMCAITLFAAPIRNFTDGAAKELRERTPYINAVLPEGSRGRGISPDIADNTVVPEDDTKPEPGTAFDGKPKPTKAPRVYVFPEGREGAEESPGNDADMREVPKMLRKMNVVFGHLLPVPIPVDDIEVPAAPEGGK</sequence>
<protein>
    <submittedName>
        <fullName evidence="11">Na+/H+ antiporter subunit D</fullName>
    </submittedName>
</protein>
<dbReference type="InterPro" id="IPR001750">
    <property type="entry name" value="ND/Mrp_TM"/>
</dbReference>
<feature type="transmembrane region" description="Helical" evidence="9">
    <location>
        <begin position="167"/>
        <end position="191"/>
    </location>
</feature>
<keyword evidence="6 9" id="KW-0472">Membrane</keyword>
<feature type="transmembrane region" description="Helical" evidence="9">
    <location>
        <begin position="302"/>
        <end position="321"/>
    </location>
</feature>
<dbReference type="NCBIfam" id="NF009308">
    <property type="entry name" value="PRK12665.1"/>
    <property type="match status" value="1"/>
</dbReference>
<evidence type="ECO:0000256" key="7">
    <source>
        <dbReference type="RuleBase" id="RU000320"/>
    </source>
</evidence>
<feature type="transmembrane region" description="Helical" evidence="9">
    <location>
        <begin position="33"/>
        <end position="59"/>
    </location>
</feature>
<evidence type="ECO:0000256" key="3">
    <source>
        <dbReference type="ARBA" id="ARBA00022475"/>
    </source>
</evidence>
<comment type="subcellular location">
    <subcellularLocation>
        <location evidence="1">Cell membrane</location>
        <topology evidence="1">Multi-pass membrane protein</topology>
    </subcellularLocation>
    <subcellularLocation>
        <location evidence="7">Membrane</location>
        <topology evidence="7">Multi-pass membrane protein</topology>
    </subcellularLocation>
</comment>
<keyword evidence="5 9" id="KW-1133">Transmembrane helix</keyword>
<feature type="transmembrane region" description="Helical" evidence="9">
    <location>
        <begin position="241"/>
        <end position="262"/>
    </location>
</feature>
<feature type="transmembrane region" description="Helical" evidence="9">
    <location>
        <begin position="277"/>
        <end position="295"/>
    </location>
</feature>
<evidence type="ECO:0000256" key="9">
    <source>
        <dbReference type="SAM" id="Phobius"/>
    </source>
</evidence>
<dbReference type="GO" id="GO:0005886">
    <property type="term" value="C:plasma membrane"/>
    <property type="evidence" value="ECO:0007669"/>
    <property type="project" value="UniProtKB-SubCell"/>
</dbReference>
<feature type="domain" description="NADH:quinone oxidoreductase/Mrp antiporter transmembrane" evidence="10">
    <location>
        <begin position="133"/>
        <end position="424"/>
    </location>
</feature>
<comment type="caution">
    <text evidence="11">The sequence shown here is derived from an EMBL/GenBank/DDBJ whole genome shotgun (WGS) entry which is preliminary data.</text>
</comment>
<dbReference type="RefSeq" id="WP_320756540.1">
    <property type="nucleotide sequence ID" value="NZ_JAWNGC010000005.1"/>
</dbReference>
<dbReference type="GO" id="GO:0042773">
    <property type="term" value="P:ATP synthesis coupled electron transport"/>
    <property type="evidence" value="ECO:0007669"/>
    <property type="project" value="InterPro"/>
</dbReference>
<comment type="similarity">
    <text evidence="2">Belongs to the CPA3 antiporters (TC 2.A.63) subunit D family.</text>
</comment>
<dbReference type="Proteomes" id="UP001281731">
    <property type="component" value="Unassembled WGS sequence"/>
</dbReference>
<evidence type="ECO:0000256" key="1">
    <source>
        <dbReference type="ARBA" id="ARBA00004651"/>
    </source>
</evidence>
<dbReference type="AlphaFoldDB" id="A0AAW9HVK7"/>
<feature type="transmembrane region" description="Helical" evidence="9">
    <location>
        <begin position="136"/>
        <end position="155"/>
    </location>
</feature>
<dbReference type="InterPro" id="IPR003918">
    <property type="entry name" value="NADH_UbQ_OxRdtase"/>
</dbReference>